<comment type="catalytic activity">
    <reaction evidence="5 7">
        <text>L-glutamine + H2O = L-glutamate + NH4(+)</text>
        <dbReference type="Rhea" id="RHEA:15889"/>
        <dbReference type="ChEBI" id="CHEBI:15377"/>
        <dbReference type="ChEBI" id="CHEBI:28938"/>
        <dbReference type="ChEBI" id="CHEBI:29985"/>
        <dbReference type="ChEBI" id="CHEBI:58359"/>
        <dbReference type="EC" id="3.5.1.2"/>
    </reaction>
</comment>
<dbReference type="PANTHER" id="PTHR12544">
    <property type="entry name" value="GLUTAMINASE"/>
    <property type="match status" value="1"/>
</dbReference>
<feature type="binding site" evidence="7">
    <location>
        <position position="79"/>
    </location>
    <ligand>
        <name>substrate</name>
    </ligand>
</feature>
<dbReference type="InterPro" id="IPR015868">
    <property type="entry name" value="Glutaminase"/>
</dbReference>
<feature type="binding site" evidence="7">
    <location>
        <position position="275"/>
    </location>
    <ligand>
        <name>substrate</name>
    </ligand>
</feature>
<dbReference type="HAMAP" id="MF_00313">
    <property type="entry name" value="Glutaminase"/>
    <property type="match status" value="1"/>
</dbReference>
<evidence type="ECO:0000313" key="9">
    <source>
        <dbReference type="Proteomes" id="UP000490386"/>
    </source>
</evidence>
<keyword evidence="9" id="KW-1185">Reference proteome</keyword>
<dbReference type="NCBIfam" id="NF009020">
    <property type="entry name" value="PRK12356.1"/>
    <property type="match status" value="1"/>
</dbReference>
<evidence type="ECO:0000256" key="3">
    <source>
        <dbReference type="ARBA" id="ARBA00012918"/>
    </source>
</evidence>
<protein>
    <recommendedName>
        <fullName evidence="6 7">Glutaminase</fullName>
        <ecNumber evidence="3 7">3.5.1.2</ecNumber>
    </recommendedName>
</protein>
<reference evidence="8 9" key="1">
    <citation type="submission" date="2019-09" db="EMBL/GenBank/DDBJ databases">
        <title>Phylogeny of genus Pseudoclavibacter and closely related genus.</title>
        <authorList>
            <person name="Li Y."/>
        </authorList>
    </citation>
    <scope>NUCLEOTIDE SEQUENCE [LARGE SCALE GENOMIC DNA]</scope>
    <source>
        <strain evidence="8 9">THG-MD12</strain>
    </source>
</reference>
<feature type="binding site" evidence="7">
    <location>
        <position position="130"/>
    </location>
    <ligand>
        <name>substrate</name>
    </ligand>
</feature>
<feature type="binding site" evidence="7">
    <location>
        <position position="181"/>
    </location>
    <ligand>
        <name>substrate</name>
    </ligand>
</feature>
<dbReference type="SUPFAM" id="SSF56601">
    <property type="entry name" value="beta-lactamase/transpeptidase-like"/>
    <property type="match status" value="1"/>
</dbReference>
<dbReference type="Gene3D" id="3.40.710.10">
    <property type="entry name" value="DD-peptidase/beta-lactamase superfamily"/>
    <property type="match status" value="1"/>
</dbReference>
<feature type="binding site" evidence="7">
    <location>
        <position position="257"/>
    </location>
    <ligand>
        <name>substrate</name>
    </ligand>
</feature>
<sequence>MVHSSRSAISTGQLPDSGDVKTAIDETYEQFSSVDDGEVPDYIPALADADPDLFGICIVSTEGQSYSRGDAELLFTIQSISKAFVFALVREEVGHTKARKMVGVNNTGLPFDSVMAIELNGGRTMNPLVNAGALATSALAPGETWEEKWDFISRGLSAFAGRDLEIDEDAFESERKNNIRNQGIARLLQSYGHITLDPHEVTELYTRQCALLVSTEDLAVMGATLADGGRNPKTGEQVIGQGASRDALAVMAANGLYEASGEWLYEIGMPAKSGVSGGLVTIAPGKGGFASYSPRLDDAGNSVRGIKAARHLSNELGMNLFASGTVQD</sequence>
<organism evidence="8 9">
    <name type="scientific">Pseudoclavibacter terrae</name>
    <dbReference type="NCBI Taxonomy" id="1530195"/>
    <lineage>
        <taxon>Bacteria</taxon>
        <taxon>Bacillati</taxon>
        <taxon>Actinomycetota</taxon>
        <taxon>Actinomycetes</taxon>
        <taxon>Micrococcales</taxon>
        <taxon>Microbacteriaceae</taxon>
        <taxon>Pseudoclavibacter</taxon>
    </lineage>
</organism>
<dbReference type="AlphaFoldDB" id="A0A7J5B3J5"/>
<comment type="caution">
    <text evidence="8">The sequence shown here is derived from an EMBL/GenBank/DDBJ whole genome shotgun (WGS) entry which is preliminary data.</text>
</comment>
<comment type="similarity">
    <text evidence="1 7">Belongs to the glutaminase family.</text>
</comment>
<dbReference type="EMBL" id="WBJX01000002">
    <property type="protein sequence ID" value="KAB1638593.1"/>
    <property type="molecule type" value="Genomic_DNA"/>
</dbReference>
<keyword evidence="4 7" id="KW-0378">Hydrolase</keyword>
<evidence type="ECO:0000256" key="1">
    <source>
        <dbReference type="ARBA" id="ARBA00011076"/>
    </source>
</evidence>
<feature type="binding site" evidence="7">
    <location>
        <position position="205"/>
    </location>
    <ligand>
        <name>substrate</name>
    </ligand>
</feature>
<feature type="binding site" evidence="7">
    <location>
        <position position="174"/>
    </location>
    <ligand>
        <name>substrate</name>
    </ligand>
</feature>
<comment type="subunit">
    <text evidence="2 7">Homotetramer.</text>
</comment>
<proteinExistence type="inferred from homology"/>
<dbReference type="NCBIfam" id="TIGR03814">
    <property type="entry name" value="Gln_ase"/>
    <property type="match status" value="1"/>
</dbReference>
<evidence type="ECO:0000313" key="8">
    <source>
        <dbReference type="EMBL" id="KAB1638593.1"/>
    </source>
</evidence>
<evidence type="ECO:0000256" key="5">
    <source>
        <dbReference type="ARBA" id="ARBA00049534"/>
    </source>
</evidence>
<dbReference type="Pfam" id="PF04960">
    <property type="entry name" value="Glutaminase"/>
    <property type="match status" value="1"/>
</dbReference>
<evidence type="ECO:0000256" key="2">
    <source>
        <dbReference type="ARBA" id="ARBA00011881"/>
    </source>
</evidence>
<evidence type="ECO:0000256" key="4">
    <source>
        <dbReference type="ARBA" id="ARBA00022801"/>
    </source>
</evidence>
<keyword evidence="7" id="KW-0007">Acetylation</keyword>
<dbReference type="GO" id="GO:0006537">
    <property type="term" value="P:glutamate biosynthetic process"/>
    <property type="evidence" value="ECO:0007669"/>
    <property type="project" value="TreeGrafter"/>
</dbReference>
<dbReference type="PANTHER" id="PTHR12544:SF48">
    <property type="entry name" value="GLUTAMINASE 1"/>
    <property type="match status" value="1"/>
</dbReference>
<name>A0A7J5B3J5_9MICO</name>
<evidence type="ECO:0000256" key="6">
    <source>
        <dbReference type="ARBA" id="ARBA00070405"/>
    </source>
</evidence>
<dbReference type="GO" id="GO:0004359">
    <property type="term" value="F:glutaminase activity"/>
    <property type="evidence" value="ECO:0007669"/>
    <property type="project" value="UniProtKB-UniRule"/>
</dbReference>
<dbReference type="InterPro" id="IPR012338">
    <property type="entry name" value="Beta-lactam/transpept-like"/>
</dbReference>
<dbReference type="Proteomes" id="UP000490386">
    <property type="component" value="Unassembled WGS sequence"/>
</dbReference>
<dbReference type="OrthoDB" id="9788822at2"/>
<gene>
    <name evidence="7 8" type="primary">glsA</name>
    <name evidence="8" type="ORF">F8O03_06620</name>
</gene>
<evidence type="ECO:0000256" key="7">
    <source>
        <dbReference type="HAMAP-Rule" id="MF_00313"/>
    </source>
</evidence>
<accession>A0A7J5B3J5</accession>
<dbReference type="FunFam" id="3.40.710.10:FF:000005">
    <property type="entry name" value="Glutaminase"/>
    <property type="match status" value="1"/>
</dbReference>
<dbReference type="EC" id="3.5.1.2" evidence="3 7"/>
<dbReference type="GO" id="GO:0006543">
    <property type="term" value="P:L-glutamine catabolic process"/>
    <property type="evidence" value="ECO:0007669"/>
    <property type="project" value="TreeGrafter"/>
</dbReference>